<evidence type="ECO:0000313" key="1">
    <source>
        <dbReference type="EMBL" id="MUN54954.1"/>
    </source>
</evidence>
<dbReference type="OrthoDB" id="3396763at2"/>
<keyword evidence="2" id="KW-1185">Reference proteome</keyword>
<name>A0A7K1LID5_9MICC</name>
<organism evidence="1 2">
    <name type="scientific">Rothia koreensis</name>
    <dbReference type="NCBI Taxonomy" id="592378"/>
    <lineage>
        <taxon>Bacteria</taxon>
        <taxon>Bacillati</taxon>
        <taxon>Actinomycetota</taxon>
        <taxon>Actinomycetes</taxon>
        <taxon>Micrococcales</taxon>
        <taxon>Micrococcaceae</taxon>
        <taxon>Rothia</taxon>
    </lineage>
</organism>
<evidence type="ECO:0000313" key="2">
    <source>
        <dbReference type="Proteomes" id="UP000462152"/>
    </source>
</evidence>
<accession>A0A7K1LID5</accession>
<dbReference type="InterPro" id="IPR017523">
    <property type="entry name" value="Rv3268"/>
</dbReference>
<dbReference type="NCBIfam" id="TIGR03089">
    <property type="entry name" value="TIGR03089 family protein"/>
    <property type="match status" value="1"/>
</dbReference>
<gene>
    <name evidence="1" type="ORF">GMA10_06970</name>
</gene>
<comment type="caution">
    <text evidence="1">The sequence shown here is derived from an EMBL/GenBank/DDBJ whole genome shotgun (WGS) entry which is preliminary data.</text>
</comment>
<dbReference type="SUPFAM" id="SSF56801">
    <property type="entry name" value="Acetyl-CoA synthetase-like"/>
    <property type="match status" value="1"/>
</dbReference>
<protein>
    <recommendedName>
        <fullName evidence="3">TIGR03089 family protein</fullName>
    </recommendedName>
</protein>
<dbReference type="AlphaFoldDB" id="A0A7K1LID5"/>
<evidence type="ECO:0008006" key="3">
    <source>
        <dbReference type="Google" id="ProtNLM"/>
    </source>
</evidence>
<proteinExistence type="predicted"/>
<sequence>MTPTVASQNFANLETFSRLLASSPRPALIWYGADGERVELSGKVTENWIAKSANLFVDELDATHGDSIRLAATQHWRSIVAALGALRAGCVIDPETDRPTFWLGFDIDERADQAEVAVIMDRAALATRYGHGTDDWPDDAIDYCAEIRSFGDLFDPIDAVPGSHGIGLATTDGQATTVTLSEWLEEVAAWCDRASGLGEETDGVVVVPSGEPLDLDMLARSCGIMAAGKAVVLVDPQAARNAESLSSISDDERAVSMD</sequence>
<reference evidence="1 2" key="1">
    <citation type="submission" date="2019-12" db="EMBL/GenBank/DDBJ databases">
        <authorList>
            <person name="Li J."/>
            <person name="Shi Y."/>
            <person name="Xu G."/>
            <person name="Xiao D."/>
            <person name="Ran X."/>
        </authorList>
    </citation>
    <scope>NUCLEOTIDE SEQUENCE [LARGE SCALE GENOMIC DNA]</scope>
    <source>
        <strain evidence="1 2">JCM 15915</strain>
    </source>
</reference>
<dbReference type="Proteomes" id="UP000462152">
    <property type="component" value="Unassembled WGS sequence"/>
</dbReference>
<dbReference type="RefSeq" id="WP_129315070.1">
    <property type="nucleotide sequence ID" value="NZ_NOIQ01000003.1"/>
</dbReference>
<dbReference type="EMBL" id="WOGT01000003">
    <property type="protein sequence ID" value="MUN54954.1"/>
    <property type="molecule type" value="Genomic_DNA"/>
</dbReference>